<gene>
    <name evidence="1" type="ORF">QBE51_03610</name>
</gene>
<dbReference type="PANTHER" id="PTHR37813:SF1">
    <property type="entry name" value="FELS-2 PROPHAGE PROTEIN"/>
    <property type="match status" value="1"/>
</dbReference>
<organism evidence="1 2">
    <name type="scientific">Defluviitalea saccharophila</name>
    <dbReference type="NCBI Taxonomy" id="879970"/>
    <lineage>
        <taxon>Bacteria</taxon>
        <taxon>Bacillati</taxon>
        <taxon>Bacillota</taxon>
        <taxon>Clostridia</taxon>
        <taxon>Lachnospirales</taxon>
        <taxon>Defluviitaleaceae</taxon>
        <taxon>Defluviitalea</taxon>
    </lineage>
</organism>
<dbReference type="InterPro" id="IPR016024">
    <property type="entry name" value="ARM-type_fold"/>
</dbReference>
<dbReference type="Proteomes" id="UP001486565">
    <property type="component" value="Chromosome"/>
</dbReference>
<keyword evidence="2" id="KW-1185">Reference proteome</keyword>
<evidence type="ECO:0000313" key="2">
    <source>
        <dbReference type="Proteomes" id="UP001486565"/>
    </source>
</evidence>
<protein>
    <submittedName>
        <fullName evidence="1">Uncharacterized protein</fullName>
    </submittedName>
</protein>
<accession>A0ABZ2Y5K9</accession>
<evidence type="ECO:0000313" key="1">
    <source>
        <dbReference type="EMBL" id="WZL70627.1"/>
    </source>
</evidence>
<dbReference type="RefSeq" id="WP_341877589.1">
    <property type="nucleotide sequence ID" value="NZ_CP121687.1"/>
</dbReference>
<reference evidence="1 2" key="1">
    <citation type="submission" date="2023-03" db="EMBL/GenBank/DDBJ databases">
        <title>Novel Species.</title>
        <authorList>
            <person name="Ma S."/>
        </authorList>
    </citation>
    <scope>NUCLEOTIDE SEQUENCE [LARGE SCALE GENOMIC DNA]</scope>
    <source>
        <strain evidence="1 2">LIND6LT2</strain>
    </source>
</reference>
<dbReference type="SUPFAM" id="SSF48371">
    <property type="entry name" value="ARM repeat"/>
    <property type="match status" value="1"/>
</dbReference>
<name>A0ABZ2Y5K9_9FIRM</name>
<proteinExistence type="predicted"/>
<dbReference type="Gene3D" id="1.20.120.20">
    <property type="entry name" value="Apolipoprotein"/>
    <property type="match status" value="2"/>
</dbReference>
<sequence>MGIIGKAIKLGLGYISLRAITGFVKAATELASDLTEVQNVVDVTFGSMAKDINDFASTALDNFGLSELSAKKFASTMGAMLKSSGLTGESVKNMSIELTKLTADMASFYNLKPEEAFQKIRAGISGETEPLKQLGINMSVANMQAYALAQGITRKWQAMSQAEQTMLRYNYLLSVTKDAQGDFARNVGTWANQTKILTEQWNALKATIGAGFINILMPVVKWLNAIIKRIQIAAEYFKAFTRLIFGDAQVSSGGGVVLSDVSDSLGDAEEGYNNVGSSAGKAAKDTEKAAKKMKNALAGFDEINKLEKVDNSGSDDTGAGGVGSGIDALGIDGLGESTKVDLGQFQIDAVIDNLSSNIIDKLKNIKNFLGQYFAPEIQLAQDVFAKLGDEAVGAFKRIGDYAKERFGPLKETLTNYGMTILSAYKNIAEPLIQFFGYWASLAISSFEGMTKAIIGIFSSLVTGIIHAISPGITLISEIIKTFLESLNSFLSVHLEEIRAFILDFWDTLRQGVEDIISGIAEVIHQIFAGLLNWWRDNCNDVKDLLIRTWETIWNGLQTVWTIIKDVAVTIFNAISSFLKDNADEIGGFIAAAWNLIYTVLSSIWEMILKAANTIFNNLKAFWDKWGKDIINIFNAIWKIISDFFGDFLETVTHLFNAFAALFKGDWNKLWEEIKLAGSSFWNAIKTLLQNIWEAIKAIASALWKAIKEEIIKWWENIQQGISNTKNNLINAVKEPFEVIKNFISNIIKEAYDWGKNLIGNIVDGVKSSVGKVKDAAKSVASTISNYLGFHSPTKEGPGSDADKWMPNMIQMFADGIYSNMGKIKSAVSYAAHNLSELSNIQTMPNLAISGIGNYNDPSLLEEFDITGMQQDGNTTIIIKVGEDTLTEKVISNINRQNRIAGKTVIEV</sequence>
<dbReference type="EMBL" id="CP121687">
    <property type="protein sequence ID" value="WZL70627.1"/>
    <property type="molecule type" value="Genomic_DNA"/>
</dbReference>
<dbReference type="PANTHER" id="PTHR37813">
    <property type="entry name" value="FELS-2 PROPHAGE PROTEIN"/>
    <property type="match status" value="1"/>
</dbReference>